<feature type="transmembrane region" description="Helical" evidence="1">
    <location>
        <begin position="59"/>
        <end position="79"/>
    </location>
</feature>
<sequence length="81" mass="9470">MPLLLCPVLLILLTVYYFNPLLAGTLFLFLFCATIYNMLLVLLWLIGTYIVPQKYENHFAVVMIVLFVVLNGAWIWAIWFQ</sequence>
<feature type="transmembrane region" description="Helical" evidence="1">
    <location>
        <begin position="33"/>
        <end position="52"/>
    </location>
</feature>
<dbReference type="KEGG" id="vg:14012886"/>
<organism evidence="2 3">
    <name type="scientific">Klebsiella phage vB_KleM_RaK2</name>
    <dbReference type="NCBI Taxonomy" id="1147094"/>
    <lineage>
        <taxon>Viruses</taxon>
        <taxon>Duplodnaviria</taxon>
        <taxon>Heunggongvirae</taxon>
        <taxon>Uroviricota</taxon>
        <taxon>Caudoviricetes</taxon>
        <taxon>Alcyoneusvirus</taxon>
        <taxon>Alcyoneusvirus RaK2</taxon>
    </lineage>
</organism>
<dbReference type="RefSeq" id="YP_007007453.1">
    <property type="nucleotide sequence ID" value="NC_019526.1"/>
</dbReference>
<gene>
    <name evidence="2" type="ORF">RaK2_00298</name>
</gene>
<evidence type="ECO:0000313" key="3">
    <source>
        <dbReference type="Proteomes" id="UP000007524"/>
    </source>
</evidence>
<accession>H6X4A5</accession>
<name>H6X4A5_9CAUD</name>
<evidence type="ECO:0000313" key="2">
    <source>
        <dbReference type="EMBL" id="AFA44571.1"/>
    </source>
</evidence>
<protein>
    <submittedName>
        <fullName evidence="2">Uncharacterized protein</fullName>
    </submittedName>
</protein>
<reference evidence="2 3" key="1">
    <citation type="journal article" date="2012" name="J. Virol.">
        <title>Genome of Klebsiella sp.-Infecting Bacteriophage vB_KleM_RaK2.</title>
        <authorList>
            <person name="Simoliunas E."/>
            <person name="Kaliniene L."/>
            <person name="Truncaite L."/>
            <person name="Klausa V."/>
            <person name="Zajanckauskaite A."/>
            <person name="Meskys R."/>
        </authorList>
    </citation>
    <scope>NUCLEOTIDE SEQUENCE [LARGE SCALE GENOMIC DNA]</scope>
</reference>
<evidence type="ECO:0000256" key="1">
    <source>
        <dbReference type="SAM" id="Phobius"/>
    </source>
</evidence>
<dbReference type="Proteomes" id="UP000007524">
    <property type="component" value="Segment"/>
</dbReference>
<keyword evidence="1" id="KW-1133">Transmembrane helix</keyword>
<dbReference type="GeneID" id="14012886"/>
<keyword evidence="3" id="KW-1185">Reference proteome</keyword>
<proteinExistence type="predicted"/>
<keyword evidence="1" id="KW-0812">Transmembrane</keyword>
<keyword evidence="1" id="KW-0472">Membrane</keyword>
<dbReference type="EMBL" id="JQ513383">
    <property type="protein sequence ID" value="AFA44571.1"/>
    <property type="molecule type" value="Genomic_DNA"/>
</dbReference>